<dbReference type="Pfam" id="PF14391">
    <property type="entry name" value="DUF4421"/>
    <property type="match status" value="1"/>
</dbReference>
<dbReference type="AlphaFoldDB" id="A0A1S1Z0C8"/>
<feature type="chain" id="PRO_5010171186" description="DUF4421 domain-containing protein" evidence="1">
    <location>
        <begin position="19"/>
        <end position="381"/>
    </location>
</feature>
<protein>
    <recommendedName>
        <fullName evidence="4">DUF4421 domain-containing protein</fullName>
    </recommendedName>
</protein>
<name>A0A1S1Z0C8_FLAPC</name>
<dbReference type="RefSeq" id="WP_044221406.1">
    <property type="nucleotide sequence ID" value="NZ_JRYR02000001.1"/>
</dbReference>
<dbReference type="EMBL" id="JRYR02000001">
    <property type="protein sequence ID" value="OHX66555.1"/>
    <property type="molecule type" value="Genomic_DNA"/>
</dbReference>
<dbReference type="InterPro" id="IPR025535">
    <property type="entry name" value="DUF4421"/>
</dbReference>
<dbReference type="STRING" id="915059.NH26_09385"/>
<dbReference type="OrthoDB" id="975269at2"/>
<gene>
    <name evidence="2" type="ORF">NH26_09385</name>
</gene>
<evidence type="ECO:0000313" key="3">
    <source>
        <dbReference type="Proteomes" id="UP000179797"/>
    </source>
</evidence>
<evidence type="ECO:0008006" key="4">
    <source>
        <dbReference type="Google" id="ProtNLM"/>
    </source>
</evidence>
<evidence type="ECO:0000313" key="2">
    <source>
        <dbReference type="EMBL" id="OHX66555.1"/>
    </source>
</evidence>
<feature type="signal peptide" evidence="1">
    <location>
        <begin position="1"/>
        <end position="18"/>
    </location>
</feature>
<dbReference type="Proteomes" id="UP000179797">
    <property type="component" value="Unassembled WGS sequence"/>
</dbReference>
<keyword evidence="1" id="KW-0732">Signal</keyword>
<proteinExistence type="predicted"/>
<evidence type="ECO:0000256" key="1">
    <source>
        <dbReference type="SAM" id="SignalP"/>
    </source>
</evidence>
<comment type="caution">
    <text evidence="2">The sequence shown here is derived from an EMBL/GenBank/DDBJ whole genome shotgun (WGS) entry which is preliminary data.</text>
</comment>
<sequence length="381" mass="43144">MRLIITLILISINFTAICQNTADSSYIDHSYIRHINDKVSISTYFSNAKLNLLFNNYPPKTWFDDNGVVRRERPKDILYTPNNSYLIGLGFAFGNLGIRASIQTPYSQYDEGVYGKSSVFRLGADGFIKKWYLDAEYYRYSGFIDSSVKMYDSLQTEPGPLIRDDIITRSINLQAERFTNNKFSYKAVFKQKKIQLRSAFTTYYKIRFRSENYSGLTPFLPPLARNPDSKYGTMTNLRMNDLTAIGGVAGVLVYKGFYIGGLLGLGVGGQHQAFTLDGGSDSQFSFLPAMDFKASGGYNTERLFITVQTNTEVTYSALPHTLDQEFLAISYFTSFELNCGYRFNMGPKLNNTVKWVNRVINDTANMIFSGGKSHQKNSINQ</sequence>
<keyword evidence="3" id="KW-1185">Reference proteome</keyword>
<organism evidence="2 3">
    <name type="scientific">Flammeovirga pacifica</name>
    <dbReference type="NCBI Taxonomy" id="915059"/>
    <lineage>
        <taxon>Bacteria</taxon>
        <taxon>Pseudomonadati</taxon>
        <taxon>Bacteroidota</taxon>
        <taxon>Cytophagia</taxon>
        <taxon>Cytophagales</taxon>
        <taxon>Flammeovirgaceae</taxon>
        <taxon>Flammeovirga</taxon>
    </lineage>
</organism>
<reference evidence="2 3" key="1">
    <citation type="journal article" date="2012" name="Int. J. Syst. Evol. Microbiol.">
        <title>Flammeovirga pacifica sp. nov., isolated from deep-sea sediment.</title>
        <authorList>
            <person name="Xu H."/>
            <person name="Fu Y."/>
            <person name="Yang N."/>
            <person name="Ding Z."/>
            <person name="Lai Q."/>
            <person name="Zeng R."/>
        </authorList>
    </citation>
    <scope>NUCLEOTIDE SEQUENCE [LARGE SCALE GENOMIC DNA]</scope>
    <source>
        <strain evidence="3">DSM 24597 / LMG 26175 / WPAGA1</strain>
    </source>
</reference>
<accession>A0A1S1Z0C8</accession>